<name>A0A9W3K6C4_BURCE</name>
<reference evidence="1 2" key="1">
    <citation type="journal article" date="2012" name="J. Bacteriol.">
        <title>Complete Genome Sequence of Burkholderia sp. Strain GG4, a Betaproteobacterium That Reduces 3-Oxo-N-Acylhomoserine Lactones and Produces Different N-Acylhomoserine Lactones.</title>
        <authorList>
            <person name="Hong K.W."/>
            <person name="Koh C.L."/>
            <person name="Sam C.K."/>
            <person name="Yin W.F."/>
            <person name="Chan K.G."/>
        </authorList>
    </citation>
    <scope>NUCLEOTIDE SEQUENCE [LARGE SCALE GENOMIC DNA]</scope>
    <source>
        <strain evidence="1 2">GG4</strain>
    </source>
</reference>
<dbReference type="AlphaFoldDB" id="A0A9W3K6C4"/>
<protein>
    <submittedName>
        <fullName evidence="1">Uncharacterized protein</fullName>
    </submittedName>
</protein>
<organism evidence="1 2">
    <name type="scientific">Burkholderia cepacia GG4</name>
    <dbReference type="NCBI Taxonomy" id="1009846"/>
    <lineage>
        <taxon>Bacteria</taxon>
        <taxon>Pseudomonadati</taxon>
        <taxon>Pseudomonadota</taxon>
        <taxon>Betaproteobacteria</taxon>
        <taxon>Burkholderiales</taxon>
        <taxon>Burkholderiaceae</taxon>
        <taxon>Burkholderia</taxon>
        <taxon>Burkholderia cepacia complex</taxon>
    </lineage>
</organism>
<accession>A0A9W3K6C4</accession>
<sequence length="60" mass="6224">MPCLSSCRAAAMRVAAGADRIARVSPARLGNGFSPGLVQAFGLRGFGMPVRLPARPIAAW</sequence>
<dbReference type="Proteomes" id="UP000032866">
    <property type="component" value="Chromosome 2"/>
</dbReference>
<gene>
    <name evidence="1" type="ORF">GEM_4630</name>
</gene>
<evidence type="ECO:0000313" key="1">
    <source>
        <dbReference type="EMBL" id="AFQ51020.1"/>
    </source>
</evidence>
<evidence type="ECO:0000313" key="2">
    <source>
        <dbReference type="Proteomes" id="UP000032866"/>
    </source>
</evidence>
<proteinExistence type="predicted"/>
<dbReference type="EMBL" id="CP003775">
    <property type="protein sequence ID" value="AFQ51020.1"/>
    <property type="molecule type" value="Genomic_DNA"/>
</dbReference>
<dbReference type="KEGG" id="bct:GEM_4630"/>